<dbReference type="InterPro" id="IPR042429">
    <property type="entry name" value="SFR1"/>
</dbReference>
<dbReference type="InterPro" id="IPR018468">
    <property type="entry name" value="SFR1/Mei5"/>
</dbReference>
<keyword evidence="6" id="KW-0175">Coiled coil</keyword>
<proteinExistence type="inferred from homology"/>
<evidence type="ECO:0000256" key="10">
    <source>
        <dbReference type="ARBA" id="ARBA00033234"/>
    </source>
</evidence>
<keyword evidence="13" id="KW-1185">Reference proteome</keyword>
<organism evidence="12 13">
    <name type="scientific">Spermophilus dauricus</name>
    <name type="common">Daurian ground squirrel</name>
    <dbReference type="NCBI Taxonomy" id="99837"/>
    <lineage>
        <taxon>Eukaryota</taxon>
        <taxon>Metazoa</taxon>
        <taxon>Chordata</taxon>
        <taxon>Craniata</taxon>
        <taxon>Vertebrata</taxon>
        <taxon>Euteleostomi</taxon>
        <taxon>Mammalia</taxon>
        <taxon>Eutheria</taxon>
        <taxon>Euarchontoglires</taxon>
        <taxon>Glires</taxon>
        <taxon>Rodentia</taxon>
        <taxon>Sciuromorpha</taxon>
        <taxon>Sciuridae</taxon>
        <taxon>Xerinae</taxon>
        <taxon>Marmotini</taxon>
        <taxon>Spermophilus</taxon>
    </lineage>
</organism>
<feature type="region of interest" description="Disordered" evidence="11">
    <location>
        <begin position="150"/>
        <end position="191"/>
    </location>
</feature>
<evidence type="ECO:0000256" key="3">
    <source>
        <dbReference type="ARBA" id="ARBA00014688"/>
    </source>
</evidence>
<dbReference type="PANTHER" id="PTHR28643">
    <property type="entry name" value="SWI5-DEPENDENT RECOMBINATION DNA REPAIR PROTEIN 1 HOMOLOG"/>
    <property type="match status" value="1"/>
</dbReference>
<keyword evidence="9" id="KW-0539">Nucleus</keyword>
<feature type="region of interest" description="Disordered" evidence="11">
    <location>
        <begin position="1"/>
        <end position="132"/>
    </location>
</feature>
<accession>A0A8C9QJX5</accession>
<dbReference type="Proteomes" id="UP000694422">
    <property type="component" value="Unplaced"/>
</dbReference>
<feature type="compositionally biased region" description="Polar residues" evidence="11">
    <location>
        <begin position="153"/>
        <end position="171"/>
    </location>
</feature>
<sequence length="351" mass="39610">MFSEVHPPQSAPFCRSPGEAERHSRCCHRGKQVRTSLQEAERDSLNTDKIHTPQASPQSPTSFNKPEINQEDGAGDTNKDAEESKVLISTMQSSPDKARTPQDSVDPPSPDVDSSQKEPTSATLKDKVKKTRISSNSCSVIKRLKVEKKENDQNFSEKPASSTVENSLESQSSKHKGSESEENAQLKNTVKNVSACKSETVDSVIEKPKQGLNEEKALLVKQVRDKEELLRRLKLVKMYRSKNNLSQLEILISKWRNCSQLLLYELQSLMSEEKKITLTQLIDLYGLDDTLLHFNRSEEEFAGNRAETLRLLEGRVGTDLYHIGLGTEYLGKTQRVKEIRSKINKWDGLKL</sequence>
<dbReference type="Gene3D" id="6.10.140.1020">
    <property type="match status" value="1"/>
</dbReference>
<feature type="compositionally biased region" description="Polar residues" evidence="11">
    <location>
        <begin position="53"/>
        <end position="64"/>
    </location>
</feature>
<feature type="compositionally biased region" description="Basic and acidic residues" evidence="11">
    <location>
        <begin position="39"/>
        <end position="51"/>
    </location>
</feature>
<evidence type="ECO:0000256" key="5">
    <source>
        <dbReference type="ARBA" id="ARBA00023015"/>
    </source>
</evidence>
<evidence type="ECO:0000256" key="11">
    <source>
        <dbReference type="SAM" id="MobiDB-lite"/>
    </source>
</evidence>
<dbReference type="Pfam" id="PF10376">
    <property type="entry name" value="Mei5"/>
    <property type="match status" value="1"/>
</dbReference>
<dbReference type="GO" id="GO:0032798">
    <property type="term" value="C:Swi5-Sfr1 complex"/>
    <property type="evidence" value="ECO:0007669"/>
    <property type="project" value="InterPro"/>
</dbReference>
<evidence type="ECO:0000256" key="4">
    <source>
        <dbReference type="ARBA" id="ARBA00022763"/>
    </source>
</evidence>
<evidence type="ECO:0000313" key="12">
    <source>
        <dbReference type="Ensembl" id="ENSSDAP00000023434.1"/>
    </source>
</evidence>
<keyword evidence="7" id="KW-0804">Transcription</keyword>
<evidence type="ECO:0000313" key="13">
    <source>
        <dbReference type="Proteomes" id="UP000694422"/>
    </source>
</evidence>
<evidence type="ECO:0000256" key="7">
    <source>
        <dbReference type="ARBA" id="ARBA00023163"/>
    </source>
</evidence>
<comment type="subcellular location">
    <subcellularLocation>
        <location evidence="1">Nucleus</location>
    </subcellularLocation>
</comment>
<keyword evidence="4" id="KW-0227">DNA damage</keyword>
<keyword evidence="5" id="KW-0805">Transcription regulation</keyword>
<keyword evidence="8" id="KW-0234">DNA repair</keyword>
<dbReference type="AlphaFoldDB" id="A0A8C9QJX5"/>
<comment type="similarity">
    <text evidence="2">Belongs to the SFR1/MEI5 family.</text>
</comment>
<reference evidence="12" key="2">
    <citation type="submission" date="2025-09" db="UniProtKB">
        <authorList>
            <consortium name="Ensembl"/>
        </authorList>
    </citation>
    <scope>IDENTIFICATION</scope>
</reference>
<evidence type="ECO:0000256" key="6">
    <source>
        <dbReference type="ARBA" id="ARBA00023054"/>
    </source>
</evidence>
<name>A0A8C9QJX5_SPEDA</name>
<protein>
    <recommendedName>
        <fullName evidence="3">Swi5-dependent recombination DNA repair protein 1 homolog</fullName>
    </recommendedName>
    <alternativeName>
        <fullName evidence="10">Meiosis protein 5 homolog</fullName>
    </alternativeName>
</protein>
<dbReference type="GO" id="GO:0000724">
    <property type="term" value="P:double-strand break repair via homologous recombination"/>
    <property type="evidence" value="ECO:0007669"/>
    <property type="project" value="InterPro"/>
</dbReference>
<dbReference type="Ensembl" id="ENSSDAT00000026823.1">
    <property type="protein sequence ID" value="ENSSDAP00000023434.1"/>
    <property type="gene ID" value="ENSSDAG00000021366.1"/>
</dbReference>
<evidence type="ECO:0000256" key="9">
    <source>
        <dbReference type="ARBA" id="ARBA00023242"/>
    </source>
</evidence>
<reference evidence="12" key="1">
    <citation type="submission" date="2025-08" db="UniProtKB">
        <authorList>
            <consortium name="Ensembl"/>
        </authorList>
    </citation>
    <scope>IDENTIFICATION</scope>
</reference>
<dbReference type="PANTHER" id="PTHR28643:SF1">
    <property type="entry name" value="SWI5-DEPENDENT RECOMBINATION DNA REPAIR PROTEIN 1 HOMOLOG"/>
    <property type="match status" value="1"/>
</dbReference>
<dbReference type="GO" id="GO:0003713">
    <property type="term" value="F:transcription coactivator activity"/>
    <property type="evidence" value="ECO:0007669"/>
    <property type="project" value="InterPro"/>
</dbReference>
<evidence type="ECO:0000256" key="1">
    <source>
        <dbReference type="ARBA" id="ARBA00004123"/>
    </source>
</evidence>
<evidence type="ECO:0000256" key="8">
    <source>
        <dbReference type="ARBA" id="ARBA00023204"/>
    </source>
</evidence>
<evidence type="ECO:0000256" key="2">
    <source>
        <dbReference type="ARBA" id="ARBA00008729"/>
    </source>
</evidence>